<evidence type="ECO:0000313" key="17">
    <source>
        <dbReference type="EMBL" id="KAH7299656.1"/>
    </source>
</evidence>
<evidence type="ECO:0000256" key="3">
    <source>
        <dbReference type="ARBA" id="ARBA00009484"/>
    </source>
</evidence>
<accession>A0A8T2RT69</accession>
<reference evidence="17" key="1">
    <citation type="submission" date="2021-08" db="EMBL/GenBank/DDBJ databases">
        <title>WGS assembly of Ceratopteris richardii.</title>
        <authorList>
            <person name="Marchant D.B."/>
            <person name="Chen G."/>
            <person name="Jenkins J."/>
            <person name="Shu S."/>
            <person name="Leebens-Mack J."/>
            <person name="Grimwood J."/>
            <person name="Schmutz J."/>
            <person name="Soltis P."/>
            <person name="Soltis D."/>
            <person name="Chen Z.-H."/>
        </authorList>
    </citation>
    <scope>NUCLEOTIDE SEQUENCE</scope>
    <source>
        <strain evidence="17">Whitten #5841</strain>
        <tissue evidence="17">Leaf</tissue>
    </source>
</reference>
<evidence type="ECO:0000256" key="8">
    <source>
        <dbReference type="ARBA" id="ARBA00022957"/>
    </source>
</evidence>
<comment type="similarity">
    <text evidence="3">Belongs to the NDH complex subunit M family.</text>
</comment>
<dbReference type="OrthoDB" id="2013483at2759"/>
<keyword evidence="6" id="KW-0874">Quinone</keyword>
<comment type="subunit">
    <text evidence="4">Part of the chloroplast NDH complex, composed of a mixture of chloroplast and nucleus encoded subunits. Component of the NDH subcomplex A, at least composed of ndhH, ndhI, ndhJ, ndhK, ndhL, ndhM, ndhN and ndhO.</text>
</comment>
<comment type="function">
    <text evidence="1">NDH shuttles electrons from NAD(P)H:plastoquinone, via FMN and iron-sulfur (Fe-S) centers, to quinones in the photosynthetic chain and possibly in a chloroplast respiratory chain. The immediate electron acceptor for the enzyme in this species is believed to be plastoquinone. Couples the redox reaction to proton translocation, and thus conserves the redox energy in a proton gradient.</text>
</comment>
<dbReference type="AlphaFoldDB" id="A0A8T2RT69"/>
<evidence type="ECO:0000256" key="9">
    <source>
        <dbReference type="ARBA" id="ARBA00022967"/>
    </source>
</evidence>
<evidence type="ECO:0000256" key="7">
    <source>
        <dbReference type="ARBA" id="ARBA00022857"/>
    </source>
</evidence>
<keyword evidence="10" id="KW-0520">NAD</keyword>
<evidence type="ECO:0000256" key="13">
    <source>
        <dbReference type="ARBA" id="ARBA00031769"/>
    </source>
</evidence>
<comment type="catalytic activity">
    <reaction evidence="14">
        <text>a plastoquinone + NADPH + (n+1) H(+)(in) = a plastoquinol + NADP(+) + n H(+)(out)</text>
        <dbReference type="Rhea" id="RHEA:42612"/>
        <dbReference type="Rhea" id="RHEA-COMP:9561"/>
        <dbReference type="Rhea" id="RHEA-COMP:9562"/>
        <dbReference type="ChEBI" id="CHEBI:15378"/>
        <dbReference type="ChEBI" id="CHEBI:17757"/>
        <dbReference type="ChEBI" id="CHEBI:57783"/>
        <dbReference type="ChEBI" id="CHEBI:58349"/>
        <dbReference type="ChEBI" id="CHEBI:62192"/>
    </reaction>
</comment>
<evidence type="ECO:0000313" key="18">
    <source>
        <dbReference type="Proteomes" id="UP000825935"/>
    </source>
</evidence>
<evidence type="ECO:0000256" key="6">
    <source>
        <dbReference type="ARBA" id="ARBA00022719"/>
    </source>
</evidence>
<sequence length="188" mass="21519">MMALSARAALAGLSNRSSDLRSGRSCAEKMPMQKQPQVVHVQRQKGRRALEVRAMGDTVSKGMRWEDGGRWLSSTTRHIRIYAAYIDPETGKMDQTQTDKLSLILDPDDEFIWTEETAQKVFREFESLADNYAGADLTEYTLRLIGSDLEHFIRKMLLANEIQYNLNCRVLNFSMGKPRLNIEDEEDV</sequence>
<evidence type="ECO:0000256" key="16">
    <source>
        <dbReference type="SAM" id="MobiDB-lite"/>
    </source>
</evidence>
<evidence type="ECO:0000256" key="4">
    <source>
        <dbReference type="ARBA" id="ARBA00011851"/>
    </source>
</evidence>
<evidence type="ECO:0000256" key="1">
    <source>
        <dbReference type="ARBA" id="ARBA00004059"/>
    </source>
</evidence>
<organism evidence="17 18">
    <name type="scientific">Ceratopteris richardii</name>
    <name type="common">Triangle waterfern</name>
    <dbReference type="NCBI Taxonomy" id="49495"/>
    <lineage>
        <taxon>Eukaryota</taxon>
        <taxon>Viridiplantae</taxon>
        <taxon>Streptophyta</taxon>
        <taxon>Embryophyta</taxon>
        <taxon>Tracheophyta</taxon>
        <taxon>Polypodiopsida</taxon>
        <taxon>Polypodiidae</taxon>
        <taxon>Polypodiales</taxon>
        <taxon>Pteridineae</taxon>
        <taxon>Pteridaceae</taxon>
        <taxon>Parkerioideae</taxon>
        <taxon>Ceratopteris</taxon>
    </lineage>
</organism>
<dbReference type="PANTHER" id="PTHR36900:SF1">
    <property type="entry name" value="NAD(P)H-QUINONE OXIDOREDUCTASE SUBUNIT M, CHLOROPLASTIC"/>
    <property type="match status" value="1"/>
</dbReference>
<evidence type="ECO:0000256" key="11">
    <source>
        <dbReference type="ARBA" id="ARBA00023136"/>
    </source>
</evidence>
<keyword evidence="8" id="KW-0618">Plastoquinone</keyword>
<dbReference type="PANTHER" id="PTHR36900">
    <property type="entry name" value="NAD(P)H-QUINONE OXIDOREDUCTASE SUBUNIT M, CHLOROPLASTIC"/>
    <property type="match status" value="1"/>
</dbReference>
<proteinExistence type="inferred from homology"/>
<dbReference type="Proteomes" id="UP000825935">
    <property type="component" value="Chromosome 24"/>
</dbReference>
<protein>
    <recommendedName>
        <fullName evidence="5">NAD(P)H-quinone oxidoreductase subunit M, chloroplastic</fullName>
    </recommendedName>
    <alternativeName>
        <fullName evidence="13">NAD(P)H dehydrogenase subunit M</fullName>
    </alternativeName>
    <alternativeName>
        <fullName evidence="12">NADH-plastoquinone oxidoreductase subunit M</fullName>
    </alternativeName>
</protein>
<gene>
    <name evidence="17" type="ORF">KP509_24G022700</name>
</gene>
<evidence type="ECO:0000256" key="10">
    <source>
        <dbReference type="ARBA" id="ARBA00023027"/>
    </source>
</evidence>
<dbReference type="OMA" id="IDCARID"/>
<keyword evidence="9" id="KW-1278">Translocase</keyword>
<feature type="region of interest" description="Disordered" evidence="16">
    <location>
        <begin position="15"/>
        <end position="38"/>
    </location>
</feature>
<dbReference type="GO" id="GO:0016655">
    <property type="term" value="F:oxidoreductase activity, acting on NAD(P)H, quinone or similar compound as acceptor"/>
    <property type="evidence" value="ECO:0007669"/>
    <property type="project" value="InterPro"/>
</dbReference>
<evidence type="ECO:0000256" key="14">
    <source>
        <dbReference type="ARBA" id="ARBA00047726"/>
    </source>
</evidence>
<evidence type="ECO:0000256" key="5">
    <source>
        <dbReference type="ARBA" id="ARBA00017454"/>
    </source>
</evidence>
<evidence type="ECO:0000256" key="2">
    <source>
        <dbReference type="ARBA" id="ARBA00004185"/>
    </source>
</evidence>
<evidence type="ECO:0000256" key="15">
    <source>
        <dbReference type="ARBA" id="ARBA00048026"/>
    </source>
</evidence>
<keyword evidence="18" id="KW-1185">Reference proteome</keyword>
<dbReference type="InterPro" id="IPR018922">
    <property type="entry name" value="NdhM"/>
</dbReference>
<comment type="catalytic activity">
    <reaction evidence="15">
        <text>a plastoquinone + NADH + (n+1) H(+)(in) = a plastoquinol + NAD(+) + n H(+)(out)</text>
        <dbReference type="Rhea" id="RHEA:42608"/>
        <dbReference type="Rhea" id="RHEA-COMP:9561"/>
        <dbReference type="Rhea" id="RHEA-COMP:9562"/>
        <dbReference type="ChEBI" id="CHEBI:15378"/>
        <dbReference type="ChEBI" id="CHEBI:17757"/>
        <dbReference type="ChEBI" id="CHEBI:57540"/>
        <dbReference type="ChEBI" id="CHEBI:57945"/>
        <dbReference type="ChEBI" id="CHEBI:62192"/>
    </reaction>
</comment>
<name>A0A8T2RT69_CERRI</name>
<evidence type="ECO:0000256" key="12">
    <source>
        <dbReference type="ARBA" id="ARBA00029860"/>
    </source>
</evidence>
<keyword evidence="7" id="KW-0521">NADP</keyword>
<dbReference type="GO" id="GO:0009535">
    <property type="term" value="C:chloroplast thylakoid membrane"/>
    <property type="evidence" value="ECO:0007669"/>
    <property type="project" value="UniProtKB-SubCell"/>
</dbReference>
<comment type="subcellular location">
    <subcellularLocation>
        <location evidence="2">Plastid</location>
        <location evidence="2">Chloroplast thylakoid membrane</location>
        <topology evidence="2">Peripheral membrane protein</topology>
        <orientation evidence="2">Stromal side</orientation>
    </subcellularLocation>
</comment>
<comment type="caution">
    <text evidence="17">The sequence shown here is derived from an EMBL/GenBank/DDBJ whole genome shotgun (WGS) entry which is preliminary data.</text>
</comment>
<dbReference type="Pfam" id="PF10664">
    <property type="entry name" value="NdhM"/>
    <property type="match status" value="1"/>
</dbReference>
<dbReference type="GO" id="GO:0048038">
    <property type="term" value="F:quinone binding"/>
    <property type="evidence" value="ECO:0007669"/>
    <property type="project" value="UniProtKB-KW"/>
</dbReference>
<dbReference type="EMBL" id="CM035429">
    <property type="protein sequence ID" value="KAH7299656.1"/>
    <property type="molecule type" value="Genomic_DNA"/>
</dbReference>
<keyword evidence="11" id="KW-0472">Membrane</keyword>